<accession>A0ABP6FPR7</accession>
<comment type="caution">
    <text evidence="4">The sequence shown here is derived from an EMBL/GenBank/DDBJ whole genome shotgun (WGS) entry which is preliminary data.</text>
</comment>
<evidence type="ECO:0000313" key="4">
    <source>
        <dbReference type="EMBL" id="GAA2697296.1"/>
    </source>
</evidence>
<dbReference type="SUPFAM" id="SSF55811">
    <property type="entry name" value="Nudix"/>
    <property type="match status" value="1"/>
</dbReference>
<gene>
    <name evidence="4" type="ORF">GCM10010412_092060</name>
</gene>
<evidence type="ECO:0000259" key="3">
    <source>
        <dbReference type="PROSITE" id="PS51462"/>
    </source>
</evidence>
<dbReference type="Proteomes" id="UP001501666">
    <property type="component" value="Unassembled WGS sequence"/>
</dbReference>
<reference evidence="5" key="1">
    <citation type="journal article" date="2019" name="Int. J. Syst. Evol. Microbiol.">
        <title>The Global Catalogue of Microorganisms (GCM) 10K type strain sequencing project: providing services to taxonomists for standard genome sequencing and annotation.</title>
        <authorList>
            <consortium name="The Broad Institute Genomics Platform"/>
            <consortium name="The Broad Institute Genome Sequencing Center for Infectious Disease"/>
            <person name="Wu L."/>
            <person name="Ma J."/>
        </authorList>
    </citation>
    <scope>NUCLEOTIDE SEQUENCE [LARGE SCALE GENOMIC DNA]</scope>
    <source>
        <strain evidence="5">JCM 6835</strain>
    </source>
</reference>
<dbReference type="RefSeq" id="WP_346156364.1">
    <property type="nucleotide sequence ID" value="NZ_BAAATE010000047.1"/>
</dbReference>
<dbReference type="InterPro" id="IPR000086">
    <property type="entry name" value="NUDIX_hydrolase_dom"/>
</dbReference>
<dbReference type="PROSITE" id="PS51462">
    <property type="entry name" value="NUDIX"/>
    <property type="match status" value="1"/>
</dbReference>
<protein>
    <recommendedName>
        <fullName evidence="3">Nudix hydrolase domain-containing protein</fullName>
    </recommendedName>
</protein>
<evidence type="ECO:0000256" key="2">
    <source>
        <dbReference type="SAM" id="MobiDB-lite"/>
    </source>
</evidence>
<dbReference type="CDD" id="cd02883">
    <property type="entry name" value="NUDIX_Hydrolase"/>
    <property type="match status" value="1"/>
</dbReference>
<feature type="region of interest" description="Disordered" evidence="2">
    <location>
        <begin position="165"/>
        <end position="214"/>
    </location>
</feature>
<dbReference type="PANTHER" id="PTHR43736">
    <property type="entry name" value="ADP-RIBOSE PYROPHOSPHATASE"/>
    <property type="match status" value="1"/>
</dbReference>
<feature type="domain" description="Nudix hydrolase" evidence="3">
    <location>
        <begin position="13"/>
        <end position="157"/>
    </location>
</feature>
<evidence type="ECO:0000256" key="1">
    <source>
        <dbReference type="ARBA" id="ARBA00005582"/>
    </source>
</evidence>
<comment type="similarity">
    <text evidence="1">Belongs to the Nudix hydrolase family.</text>
</comment>
<sequence length="221" mass="24318">MTSDPHGATPFSCVKIRVGALVFCGDDIALIRRDRADFVHYTPPGGKVEPGEDLLAALARELAEELALDISHATPPQLLWVADQMVTRPGPTPPPRKLHLIYRLHVTPEVRARMAVEEYDELPDGNREIGIVEWIDYRKTAELPIFPPIGPALAALPSPRPWRSKRLYLPSPTPTTPGCKPPSLSRRRAPDSSPNARTETRSRAPQPSPAVPCGNALLCPW</sequence>
<keyword evidence="5" id="KW-1185">Reference proteome</keyword>
<name>A0ABP6FPR7_9ACTN</name>
<dbReference type="InterPro" id="IPR015797">
    <property type="entry name" value="NUDIX_hydrolase-like_dom_sf"/>
</dbReference>
<proteinExistence type="inferred from homology"/>
<dbReference type="Pfam" id="PF00293">
    <property type="entry name" value="NUDIX"/>
    <property type="match status" value="1"/>
</dbReference>
<dbReference type="Gene3D" id="3.90.79.10">
    <property type="entry name" value="Nucleoside Triphosphate Pyrophosphohydrolase"/>
    <property type="match status" value="1"/>
</dbReference>
<organism evidence="4 5">
    <name type="scientific">Nonomuraea recticatena</name>
    <dbReference type="NCBI Taxonomy" id="46178"/>
    <lineage>
        <taxon>Bacteria</taxon>
        <taxon>Bacillati</taxon>
        <taxon>Actinomycetota</taxon>
        <taxon>Actinomycetes</taxon>
        <taxon>Streptosporangiales</taxon>
        <taxon>Streptosporangiaceae</taxon>
        <taxon>Nonomuraea</taxon>
    </lineage>
</organism>
<dbReference type="EMBL" id="BAAATE010000047">
    <property type="protein sequence ID" value="GAA2697296.1"/>
    <property type="molecule type" value="Genomic_DNA"/>
</dbReference>
<evidence type="ECO:0000313" key="5">
    <source>
        <dbReference type="Proteomes" id="UP001501666"/>
    </source>
</evidence>
<dbReference type="PANTHER" id="PTHR43736:SF1">
    <property type="entry name" value="DIHYDRONEOPTERIN TRIPHOSPHATE DIPHOSPHATASE"/>
    <property type="match status" value="1"/>
</dbReference>